<keyword evidence="5" id="KW-0862">Zinc</keyword>
<keyword evidence="3 5" id="KW-0554">One-carbon metabolism</keyword>
<gene>
    <name evidence="5 7" type="primary">folE</name>
    <name evidence="7" type="ORF">LCIT_02030</name>
</gene>
<dbReference type="GO" id="GO:0008270">
    <property type="term" value="F:zinc ion binding"/>
    <property type="evidence" value="ECO:0007669"/>
    <property type="project" value="UniProtKB-UniRule"/>
</dbReference>
<keyword evidence="5" id="KW-0547">Nucleotide-binding</keyword>
<dbReference type="PANTHER" id="PTHR11109:SF7">
    <property type="entry name" value="GTP CYCLOHYDROLASE 1"/>
    <property type="match status" value="1"/>
</dbReference>
<reference evidence="7 8" key="1">
    <citation type="submission" date="2019-04" db="EMBL/GenBank/DDBJ databases">
        <title>A pseudo-fructophilic Leuconostoc citreum strain F192-5 isolated from peel of satsuma mandarin: the first report for isolation and characterization of strain-dependent fructophilic-like characteristics.</title>
        <authorList>
            <person name="Maeno S."/>
            <person name="Tanizawa Y."/>
            <person name="Kajikawa A."/>
            <person name="Kanesaki Y."/>
            <person name="Kubota E."/>
            <person name="Arita M."/>
            <person name="Leon D."/>
            <person name="Endo A."/>
        </authorList>
    </citation>
    <scope>NUCLEOTIDE SEQUENCE [LARGE SCALE GENOMIC DNA]</scope>
    <source>
        <strain evidence="7 8">F192-5</strain>
    </source>
</reference>
<evidence type="ECO:0000256" key="3">
    <source>
        <dbReference type="ARBA" id="ARBA00022563"/>
    </source>
</evidence>
<dbReference type="Gene3D" id="1.10.286.10">
    <property type="match status" value="1"/>
</dbReference>
<evidence type="ECO:0000256" key="1">
    <source>
        <dbReference type="ARBA" id="ARBA00001052"/>
    </source>
</evidence>
<name>A0A5A5TX11_LEUCI</name>
<accession>A0A5A5TX11</accession>
<protein>
    <recommendedName>
        <fullName evidence="5">GTP cyclohydrolase 1</fullName>
        <ecNumber evidence="5">3.5.4.16</ecNumber>
    </recommendedName>
    <alternativeName>
        <fullName evidence="5">GTP cyclohydrolase I</fullName>
        <shortName evidence="5">GTP-CH-I</shortName>
    </alternativeName>
</protein>
<proteinExistence type="inferred from homology"/>
<comment type="subunit">
    <text evidence="5">Homopolymer.</text>
</comment>
<dbReference type="AlphaFoldDB" id="A0A5A5TX11"/>
<dbReference type="EMBL" id="BJJW01000002">
    <property type="protein sequence ID" value="GDZ82961.1"/>
    <property type="molecule type" value="Genomic_DNA"/>
</dbReference>
<dbReference type="InterPro" id="IPR043133">
    <property type="entry name" value="GTP-CH-I_C/QueF"/>
</dbReference>
<dbReference type="NCBIfam" id="NF006825">
    <property type="entry name" value="PRK09347.1-2"/>
    <property type="match status" value="1"/>
</dbReference>
<feature type="domain" description="GTP cyclohydrolase I" evidence="6">
    <location>
        <begin position="15"/>
        <end position="187"/>
    </location>
</feature>
<comment type="caution">
    <text evidence="7">The sequence shown here is derived from an EMBL/GenBank/DDBJ whole genome shotgun (WGS) entry which is preliminary data.</text>
</comment>
<sequence>MKTFNQEQTETLVQGVKYLLTAVGDDPERTGLLETPERVIKAHAEIYAHTGETTFKDYKLFDTTDDADMVIVEDIPFYAMCEHHLLPFFGTIDVAYVPDGEVIGLSKIPRLVDWASRRPSVQENLTALIADQMQRIVHPKGLAVNVTARHMCMEMRGINRPGTQTNTTIHRGLLQTDTFLKDSFSRRVRGH</sequence>
<dbReference type="Proteomes" id="UP000323274">
    <property type="component" value="Unassembled WGS sequence"/>
</dbReference>
<dbReference type="RefSeq" id="WP_004908765.1">
    <property type="nucleotide sequence ID" value="NZ_BJJW01000002.1"/>
</dbReference>
<comment type="catalytic activity">
    <reaction evidence="1 5">
        <text>GTP + H2O = 7,8-dihydroneopterin 3'-triphosphate + formate + H(+)</text>
        <dbReference type="Rhea" id="RHEA:17473"/>
        <dbReference type="ChEBI" id="CHEBI:15377"/>
        <dbReference type="ChEBI" id="CHEBI:15378"/>
        <dbReference type="ChEBI" id="CHEBI:15740"/>
        <dbReference type="ChEBI" id="CHEBI:37565"/>
        <dbReference type="ChEBI" id="CHEBI:58462"/>
        <dbReference type="EC" id="3.5.4.16"/>
    </reaction>
</comment>
<evidence type="ECO:0000256" key="5">
    <source>
        <dbReference type="HAMAP-Rule" id="MF_00223"/>
    </source>
</evidence>
<keyword evidence="5" id="KW-0342">GTP-binding</keyword>
<dbReference type="OMA" id="FCEHHFL"/>
<keyword evidence="4 5" id="KW-0378">Hydrolase</keyword>
<dbReference type="GO" id="GO:0003934">
    <property type="term" value="F:GTP cyclohydrolase I activity"/>
    <property type="evidence" value="ECO:0007669"/>
    <property type="project" value="UniProtKB-UniRule"/>
</dbReference>
<comment type="pathway">
    <text evidence="2 5">Cofactor biosynthesis; 7,8-dihydroneopterin triphosphate biosynthesis; 7,8-dihydroneopterin triphosphate from GTP: step 1/1.</text>
</comment>
<evidence type="ECO:0000259" key="6">
    <source>
        <dbReference type="Pfam" id="PF01227"/>
    </source>
</evidence>
<dbReference type="InterPro" id="IPR020602">
    <property type="entry name" value="GTP_CycHdrlase_I_dom"/>
</dbReference>
<dbReference type="InterPro" id="IPR043134">
    <property type="entry name" value="GTP-CH-I_N"/>
</dbReference>
<dbReference type="Pfam" id="PF01227">
    <property type="entry name" value="GTP_cyclohydroI"/>
    <property type="match status" value="1"/>
</dbReference>
<organism evidence="7 8">
    <name type="scientific">Leuconostoc citreum</name>
    <dbReference type="NCBI Taxonomy" id="33964"/>
    <lineage>
        <taxon>Bacteria</taxon>
        <taxon>Bacillati</taxon>
        <taxon>Bacillota</taxon>
        <taxon>Bacilli</taxon>
        <taxon>Lactobacillales</taxon>
        <taxon>Lactobacillaceae</taxon>
        <taxon>Leuconostoc</taxon>
    </lineage>
</organism>
<dbReference type="GO" id="GO:0006729">
    <property type="term" value="P:tetrahydrobiopterin biosynthetic process"/>
    <property type="evidence" value="ECO:0007669"/>
    <property type="project" value="TreeGrafter"/>
</dbReference>
<evidence type="ECO:0000313" key="7">
    <source>
        <dbReference type="EMBL" id="GDZ82961.1"/>
    </source>
</evidence>
<dbReference type="GO" id="GO:0006730">
    <property type="term" value="P:one-carbon metabolic process"/>
    <property type="evidence" value="ECO:0007669"/>
    <property type="project" value="UniProtKB-UniRule"/>
</dbReference>
<dbReference type="GO" id="GO:0046654">
    <property type="term" value="P:tetrahydrofolate biosynthetic process"/>
    <property type="evidence" value="ECO:0007669"/>
    <property type="project" value="UniProtKB-UniRule"/>
</dbReference>
<evidence type="ECO:0000256" key="2">
    <source>
        <dbReference type="ARBA" id="ARBA00005080"/>
    </source>
</evidence>
<keyword evidence="5" id="KW-0479">Metal-binding</keyword>
<dbReference type="FunFam" id="3.30.1130.10:FF:000001">
    <property type="entry name" value="GTP cyclohydrolase 1"/>
    <property type="match status" value="1"/>
</dbReference>
<dbReference type="GO" id="GO:0005525">
    <property type="term" value="F:GTP binding"/>
    <property type="evidence" value="ECO:0007669"/>
    <property type="project" value="UniProtKB-KW"/>
</dbReference>
<dbReference type="GO" id="GO:0005737">
    <property type="term" value="C:cytoplasm"/>
    <property type="evidence" value="ECO:0007669"/>
    <property type="project" value="TreeGrafter"/>
</dbReference>
<evidence type="ECO:0000313" key="8">
    <source>
        <dbReference type="Proteomes" id="UP000323274"/>
    </source>
</evidence>
<feature type="binding site" evidence="5">
    <location>
        <position position="84"/>
    </location>
    <ligand>
        <name>Zn(2+)</name>
        <dbReference type="ChEBI" id="CHEBI:29105"/>
    </ligand>
</feature>
<dbReference type="SUPFAM" id="SSF55620">
    <property type="entry name" value="Tetrahydrobiopterin biosynthesis enzymes-like"/>
    <property type="match status" value="1"/>
</dbReference>
<feature type="binding site" evidence="5">
    <location>
        <position position="152"/>
    </location>
    <ligand>
        <name>Zn(2+)</name>
        <dbReference type="ChEBI" id="CHEBI:29105"/>
    </ligand>
</feature>
<feature type="binding site" evidence="5">
    <location>
        <position position="81"/>
    </location>
    <ligand>
        <name>Zn(2+)</name>
        <dbReference type="ChEBI" id="CHEBI:29105"/>
    </ligand>
</feature>
<dbReference type="HAMAP" id="MF_00223">
    <property type="entry name" value="FolE"/>
    <property type="match status" value="1"/>
</dbReference>
<dbReference type="NCBIfam" id="NF006826">
    <property type="entry name" value="PRK09347.1-3"/>
    <property type="match status" value="1"/>
</dbReference>
<dbReference type="EC" id="3.5.4.16" evidence="5"/>
<dbReference type="Gene3D" id="3.30.1130.10">
    <property type="match status" value="1"/>
</dbReference>
<dbReference type="PANTHER" id="PTHR11109">
    <property type="entry name" value="GTP CYCLOHYDROLASE I"/>
    <property type="match status" value="1"/>
</dbReference>
<dbReference type="UniPathway" id="UPA00848">
    <property type="reaction ID" value="UER00151"/>
</dbReference>
<comment type="similarity">
    <text evidence="5">Belongs to the GTP cyclohydrolase I family.</text>
</comment>
<dbReference type="InterPro" id="IPR001474">
    <property type="entry name" value="GTP_CycHdrlase_I"/>
</dbReference>
<evidence type="ECO:0000256" key="4">
    <source>
        <dbReference type="ARBA" id="ARBA00022801"/>
    </source>
</evidence>